<evidence type="ECO:0000313" key="3">
    <source>
        <dbReference type="Proteomes" id="UP000823388"/>
    </source>
</evidence>
<evidence type="ECO:0000313" key="2">
    <source>
        <dbReference type="EMBL" id="KAG2648984.1"/>
    </source>
</evidence>
<keyword evidence="3" id="KW-1185">Reference proteome</keyword>
<evidence type="ECO:0000256" key="1">
    <source>
        <dbReference type="SAM" id="MobiDB-lite"/>
    </source>
</evidence>
<feature type="compositionally biased region" description="Low complexity" evidence="1">
    <location>
        <begin position="128"/>
        <end position="141"/>
    </location>
</feature>
<gene>
    <name evidence="2" type="ORF">PVAP13_1NG057700</name>
</gene>
<name>A0A8T0WV32_PANVG</name>
<feature type="compositionally biased region" description="Basic and acidic residues" evidence="1">
    <location>
        <begin position="29"/>
        <end position="43"/>
    </location>
</feature>
<feature type="compositionally biased region" description="Polar residues" evidence="1">
    <location>
        <begin position="13"/>
        <end position="28"/>
    </location>
</feature>
<sequence>MDRSVFEVPEPSSRGSQKTANQQAGSDNNKMRAERHSIQEEGMSHAAAEPLRKSINFQLQNKMEMTEDRPESASPMSCHDGAGISSKLHIQEKSVATNSTKKQQSAVPIMCNSIQKKDHSSKPTTSDSGETLLSSSFTSSDKTSELKPNTLVRALSERQQERPNEQSSKTIKSRSVGADRKSPHIIVLAQETKDNSTPLISELMTAHLFSYANLKEKINPAA</sequence>
<proteinExistence type="predicted"/>
<feature type="compositionally biased region" description="Polar residues" evidence="1">
    <location>
        <begin position="94"/>
        <end position="106"/>
    </location>
</feature>
<feature type="compositionally biased region" description="Basic and acidic residues" evidence="1">
    <location>
        <begin position="155"/>
        <end position="164"/>
    </location>
</feature>
<protein>
    <submittedName>
        <fullName evidence="2">Uncharacterized protein</fullName>
    </submittedName>
</protein>
<accession>A0A8T0WV32</accession>
<dbReference type="AlphaFoldDB" id="A0A8T0WV32"/>
<dbReference type="Proteomes" id="UP000823388">
    <property type="component" value="Chromosome 1N"/>
</dbReference>
<dbReference type="EMBL" id="CM029038">
    <property type="protein sequence ID" value="KAG2648984.1"/>
    <property type="molecule type" value="Genomic_DNA"/>
</dbReference>
<comment type="caution">
    <text evidence="2">The sequence shown here is derived from an EMBL/GenBank/DDBJ whole genome shotgun (WGS) entry which is preliminary data.</text>
</comment>
<reference evidence="2" key="1">
    <citation type="submission" date="2020-05" db="EMBL/GenBank/DDBJ databases">
        <title>WGS assembly of Panicum virgatum.</title>
        <authorList>
            <person name="Lovell J.T."/>
            <person name="Jenkins J."/>
            <person name="Shu S."/>
            <person name="Juenger T.E."/>
            <person name="Schmutz J."/>
        </authorList>
    </citation>
    <scope>NUCLEOTIDE SEQUENCE</scope>
    <source>
        <strain evidence="2">AP13</strain>
    </source>
</reference>
<organism evidence="2 3">
    <name type="scientific">Panicum virgatum</name>
    <name type="common">Blackwell switchgrass</name>
    <dbReference type="NCBI Taxonomy" id="38727"/>
    <lineage>
        <taxon>Eukaryota</taxon>
        <taxon>Viridiplantae</taxon>
        <taxon>Streptophyta</taxon>
        <taxon>Embryophyta</taxon>
        <taxon>Tracheophyta</taxon>
        <taxon>Spermatophyta</taxon>
        <taxon>Magnoliopsida</taxon>
        <taxon>Liliopsida</taxon>
        <taxon>Poales</taxon>
        <taxon>Poaceae</taxon>
        <taxon>PACMAD clade</taxon>
        <taxon>Panicoideae</taxon>
        <taxon>Panicodae</taxon>
        <taxon>Paniceae</taxon>
        <taxon>Panicinae</taxon>
        <taxon>Panicum</taxon>
        <taxon>Panicum sect. Hiantes</taxon>
    </lineage>
</organism>
<feature type="region of interest" description="Disordered" evidence="1">
    <location>
        <begin position="1"/>
        <end position="182"/>
    </location>
</feature>